<dbReference type="InterPro" id="IPR000843">
    <property type="entry name" value="HTH_LacI"/>
</dbReference>
<dbReference type="SUPFAM" id="SSF53822">
    <property type="entry name" value="Periplasmic binding protein-like I"/>
    <property type="match status" value="1"/>
</dbReference>
<dbReference type="AlphaFoldDB" id="A0A0A1M9U5"/>
<keyword evidence="3" id="KW-0804">Transcription</keyword>
<accession>A0A0A1M9U5</accession>
<dbReference type="PRINTS" id="PR00036">
    <property type="entry name" value="HTHLACI"/>
</dbReference>
<dbReference type="EMBL" id="CDGG01000001">
    <property type="protein sequence ID" value="CEI82115.1"/>
    <property type="molecule type" value="Genomic_DNA"/>
</dbReference>
<evidence type="ECO:0000256" key="2">
    <source>
        <dbReference type="ARBA" id="ARBA00023125"/>
    </source>
</evidence>
<dbReference type="Pfam" id="PF13377">
    <property type="entry name" value="Peripla_BP_3"/>
    <property type="match status" value="1"/>
</dbReference>
<dbReference type="CDD" id="cd01392">
    <property type="entry name" value="HTH_LacI"/>
    <property type="match status" value="1"/>
</dbReference>
<sequence>MKVTIYDVAKEANVSIATVSNVINKKGRIGEKTRKRVFEAMEELNYEPNVIASALMGKQTKTIGLLIPDLANPFFSELARSIEDRSHELGYNIVICSTDYQEDKEDKYIGLLKQKRVDGFIFASGFEKLSRVEELMKEDIPIAIVARDYPNFSVNAVVIDDYMGGYIAAEHLIEKGHKKISVVAVDIYSNRERIRGFNDALSKHHLQIAQEIDFIGEIEKNHMDVGRKVAERYLQCEDRATAMFACNDLLAIGAIQAAKQAGLKVPKDLSVVGFDNTNIASIVDPPLTTVSQPIQLMGREVMDLIISVFKGEREDNVRVTLTPTLVERESTSEL</sequence>
<protein>
    <submittedName>
        <fullName evidence="5">HTH-type transcriptional regulator DegA</fullName>
    </submittedName>
</protein>
<dbReference type="RefSeq" id="WP_042531710.1">
    <property type="nucleotide sequence ID" value="NZ_CDGG01000001.1"/>
</dbReference>
<dbReference type="Proteomes" id="UP000040453">
    <property type="component" value="Unassembled WGS sequence"/>
</dbReference>
<dbReference type="InterPro" id="IPR010982">
    <property type="entry name" value="Lambda_DNA-bd_dom_sf"/>
</dbReference>
<evidence type="ECO:0000313" key="5">
    <source>
        <dbReference type="EMBL" id="CEI82115.1"/>
    </source>
</evidence>
<dbReference type="SMART" id="SM00354">
    <property type="entry name" value="HTH_LACI"/>
    <property type="match status" value="1"/>
</dbReference>
<evidence type="ECO:0000259" key="4">
    <source>
        <dbReference type="PROSITE" id="PS50932"/>
    </source>
</evidence>
<organism evidence="5 6">
    <name type="scientific">Oceanobacillus oncorhynchi</name>
    <dbReference type="NCBI Taxonomy" id="545501"/>
    <lineage>
        <taxon>Bacteria</taxon>
        <taxon>Bacillati</taxon>
        <taxon>Bacillota</taxon>
        <taxon>Bacilli</taxon>
        <taxon>Bacillales</taxon>
        <taxon>Bacillaceae</taxon>
        <taxon>Oceanobacillus</taxon>
    </lineage>
</organism>
<dbReference type="SUPFAM" id="SSF47413">
    <property type="entry name" value="lambda repressor-like DNA-binding domains"/>
    <property type="match status" value="1"/>
</dbReference>
<dbReference type="Pfam" id="PF00356">
    <property type="entry name" value="LacI"/>
    <property type="match status" value="1"/>
</dbReference>
<dbReference type="Gene3D" id="1.10.260.40">
    <property type="entry name" value="lambda repressor-like DNA-binding domains"/>
    <property type="match status" value="1"/>
</dbReference>
<dbReference type="InterPro" id="IPR028082">
    <property type="entry name" value="Peripla_BP_I"/>
</dbReference>
<dbReference type="InterPro" id="IPR046335">
    <property type="entry name" value="LacI/GalR-like_sensor"/>
</dbReference>
<dbReference type="Gene3D" id="3.40.50.2300">
    <property type="match status" value="2"/>
</dbReference>
<dbReference type="GO" id="GO:0003700">
    <property type="term" value="F:DNA-binding transcription factor activity"/>
    <property type="evidence" value="ECO:0007669"/>
    <property type="project" value="TreeGrafter"/>
</dbReference>
<dbReference type="GO" id="GO:0000976">
    <property type="term" value="F:transcription cis-regulatory region binding"/>
    <property type="evidence" value="ECO:0007669"/>
    <property type="project" value="TreeGrafter"/>
</dbReference>
<proteinExistence type="predicted"/>
<keyword evidence="1" id="KW-0805">Transcription regulation</keyword>
<dbReference type="CDD" id="cd06267">
    <property type="entry name" value="PBP1_LacI_sugar_binding-like"/>
    <property type="match status" value="1"/>
</dbReference>
<dbReference type="PROSITE" id="PS50932">
    <property type="entry name" value="HTH_LACI_2"/>
    <property type="match status" value="1"/>
</dbReference>
<gene>
    <name evidence="5" type="primary">degA_2</name>
    <name evidence="5" type="ORF">BN997_01973</name>
</gene>
<dbReference type="STRING" id="545501.BN997_01973"/>
<keyword evidence="6" id="KW-1185">Reference proteome</keyword>
<dbReference type="OrthoDB" id="9784962at2"/>
<evidence type="ECO:0000256" key="3">
    <source>
        <dbReference type="ARBA" id="ARBA00023163"/>
    </source>
</evidence>
<dbReference type="PROSITE" id="PS00356">
    <property type="entry name" value="HTH_LACI_1"/>
    <property type="match status" value="1"/>
</dbReference>
<dbReference type="PANTHER" id="PTHR30146">
    <property type="entry name" value="LACI-RELATED TRANSCRIPTIONAL REPRESSOR"/>
    <property type="match status" value="1"/>
</dbReference>
<keyword evidence="2" id="KW-0238">DNA-binding</keyword>
<name>A0A0A1M9U5_9BACI</name>
<evidence type="ECO:0000313" key="6">
    <source>
        <dbReference type="Proteomes" id="UP000040453"/>
    </source>
</evidence>
<reference evidence="5 6" key="1">
    <citation type="submission" date="2014-11" db="EMBL/GenBank/DDBJ databases">
        <authorList>
            <person name="Urmite Genomes Urmite Genomes"/>
        </authorList>
    </citation>
    <scope>NUCLEOTIDE SEQUENCE [LARGE SCALE GENOMIC DNA]</scope>
    <source>
        <strain evidence="5 6">Oc5</strain>
    </source>
</reference>
<dbReference type="PANTHER" id="PTHR30146:SF147">
    <property type="entry name" value="HTH-TYPE TRANSCRIPTIONAL REGULATOR DEGA"/>
    <property type="match status" value="1"/>
</dbReference>
<evidence type="ECO:0000256" key="1">
    <source>
        <dbReference type="ARBA" id="ARBA00023015"/>
    </source>
</evidence>
<feature type="domain" description="HTH lacI-type" evidence="4">
    <location>
        <begin position="3"/>
        <end position="57"/>
    </location>
</feature>